<protein>
    <submittedName>
        <fullName evidence="1">Histone-like protein</fullName>
    </submittedName>
</protein>
<organism evidence="1 2">
    <name type="scientific">uncultured phage cr11_1</name>
    <dbReference type="NCBI Taxonomy" id="2772067"/>
    <lineage>
        <taxon>Viruses</taxon>
        <taxon>Duplodnaviria</taxon>
        <taxon>Heunggongvirae</taxon>
        <taxon>Uroviricota</taxon>
        <taxon>Caudoviricetes</taxon>
        <taxon>Crassvirales</taxon>
        <taxon>Intestiviridae</taxon>
        <taxon>Crudevirinae</taxon>
        <taxon>Delmidovirus</taxon>
        <taxon>Delmidovirus splanchnicus</taxon>
    </lineage>
</organism>
<evidence type="ECO:0000313" key="2">
    <source>
        <dbReference type="Proteomes" id="UP000593979"/>
    </source>
</evidence>
<proteinExistence type="predicted"/>
<keyword evidence="2" id="KW-1185">Reference proteome</keyword>
<sequence>MVADIDIKHYYAKFIEQSKSDYEDSKKEYDDLVVVKGKLYRNLNDKLDIINNFFELELSSLDNDEEILVVDYDAIRNKVKTSGFIQSDSSHKVTVLNFIRYVQTTKLIYGKKKQLEVAKIRKMISITDYKKLVYNFYNYGVAKCILEGNGYKFAGGLGTIVCNRWKVLSDKKVIDFHATNRKKKEIIAAGLKPYDKEEAEIYKLRGMKYDGVDYKVYKSNDYYYEFKLIDNNRYHSVNVKFIRKDRFPKDFSGKSHEEIAKACNSVDDIYKLKADIRCKLMILLHYEPMSYLNFVRNAEQNEHNVGAHNSKNRQRFQS</sequence>
<dbReference type="Proteomes" id="UP000593979">
    <property type="component" value="Segment"/>
</dbReference>
<accession>A0A7M1RXE9</accession>
<dbReference type="KEGG" id="vg:65129285"/>
<evidence type="ECO:0000313" key="1">
    <source>
        <dbReference type="EMBL" id="QOR58804.1"/>
    </source>
</evidence>
<dbReference type="GeneID" id="65129285"/>
<name>A0A7M1RXE9_9CAUD</name>
<dbReference type="RefSeq" id="YP_010110962.1">
    <property type="nucleotide sequence ID" value="NC_055876.1"/>
</dbReference>
<reference evidence="1 2" key="1">
    <citation type="submission" date="2020-07" db="EMBL/GenBank/DDBJ databases">
        <title>Taxonomic proposal: Crassvirales, a new order of highly abundant and diverse bacterial viruses.</title>
        <authorList>
            <person name="Shkoporov A.N."/>
            <person name="Stockdale S.R."/>
            <person name="Guerin E."/>
            <person name="Ross R.P."/>
            <person name="Hill C."/>
        </authorList>
    </citation>
    <scope>NUCLEOTIDE SEQUENCE [LARGE SCALE GENOMIC DNA]</scope>
</reference>
<dbReference type="EMBL" id="MT774383">
    <property type="protein sequence ID" value="QOR58804.1"/>
    <property type="molecule type" value="Genomic_DNA"/>
</dbReference>